<reference evidence="2 3" key="1">
    <citation type="journal article" date="2024" name="G3 (Bethesda)">
        <title>Genome assembly of Hibiscus sabdariffa L. provides insights into metabolisms of medicinal natural products.</title>
        <authorList>
            <person name="Kim T."/>
        </authorList>
    </citation>
    <scope>NUCLEOTIDE SEQUENCE [LARGE SCALE GENOMIC DNA]</scope>
    <source>
        <strain evidence="2">TK-2024</strain>
        <tissue evidence="2">Old leaves</tissue>
    </source>
</reference>
<feature type="compositionally biased region" description="Polar residues" evidence="1">
    <location>
        <begin position="160"/>
        <end position="170"/>
    </location>
</feature>
<comment type="caution">
    <text evidence="2">The sequence shown here is derived from an EMBL/GenBank/DDBJ whole genome shotgun (WGS) entry which is preliminary data.</text>
</comment>
<protein>
    <submittedName>
        <fullName evidence="2">Uncharacterized protein</fullName>
    </submittedName>
</protein>
<proteinExistence type="predicted"/>
<evidence type="ECO:0000313" key="3">
    <source>
        <dbReference type="Proteomes" id="UP001472677"/>
    </source>
</evidence>
<feature type="compositionally biased region" description="Polar residues" evidence="1">
    <location>
        <begin position="129"/>
        <end position="140"/>
    </location>
</feature>
<evidence type="ECO:0000256" key="1">
    <source>
        <dbReference type="SAM" id="MobiDB-lite"/>
    </source>
</evidence>
<feature type="compositionally biased region" description="Basic and acidic residues" evidence="1">
    <location>
        <begin position="117"/>
        <end position="128"/>
    </location>
</feature>
<accession>A0ABR2FPC5</accession>
<name>A0ABR2FPC5_9ROSI</name>
<gene>
    <name evidence="2" type="ORF">V6N12_068130</name>
</gene>
<dbReference type="EMBL" id="JBBPBM010000005">
    <property type="protein sequence ID" value="KAK8583874.1"/>
    <property type="molecule type" value="Genomic_DNA"/>
</dbReference>
<keyword evidence="3" id="KW-1185">Reference proteome</keyword>
<sequence>MAQTSAYMARTDRFIQKTNAFMDRTEMKLQNQDATLKSLETQVGQISQVLNTRPVGGFPSDTEVAKGATHEQCKAKSTRSGKVLEPTNKQRGTAVAHTKTSAVTDTPTTVDIPAKVDVNHIDPTETREVGSTSEASQPEQTGGDKATPAIPKKAEKNRNKTTSSRSFSTS</sequence>
<evidence type="ECO:0000313" key="2">
    <source>
        <dbReference type="EMBL" id="KAK8583874.1"/>
    </source>
</evidence>
<dbReference type="Proteomes" id="UP001472677">
    <property type="component" value="Unassembled WGS sequence"/>
</dbReference>
<organism evidence="2 3">
    <name type="scientific">Hibiscus sabdariffa</name>
    <name type="common">roselle</name>
    <dbReference type="NCBI Taxonomy" id="183260"/>
    <lineage>
        <taxon>Eukaryota</taxon>
        <taxon>Viridiplantae</taxon>
        <taxon>Streptophyta</taxon>
        <taxon>Embryophyta</taxon>
        <taxon>Tracheophyta</taxon>
        <taxon>Spermatophyta</taxon>
        <taxon>Magnoliopsida</taxon>
        <taxon>eudicotyledons</taxon>
        <taxon>Gunneridae</taxon>
        <taxon>Pentapetalae</taxon>
        <taxon>rosids</taxon>
        <taxon>malvids</taxon>
        <taxon>Malvales</taxon>
        <taxon>Malvaceae</taxon>
        <taxon>Malvoideae</taxon>
        <taxon>Hibiscus</taxon>
    </lineage>
</organism>
<feature type="compositionally biased region" description="Polar residues" evidence="1">
    <location>
        <begin position="98"/>
        <end position="109"/>
    </location>
</feature>
<feature type="region of interest" description="Disordered" evidence="1">
    <location>
        <begin position="52"/>
        <end position="170"/>
    </location>
</feature>